<name>A0A839QPG9_9MICO</name>
<evidence type="ECO:0000313" key="3">
    <source>
        <dbReference type="Proteomes" id="UP000568050"/>
    </source>
</evidence>
<accession>A0A839QPG9</accession>
<feature type="transmembrane region" description="Helical" evidence="1">
    <location>
        <begin position="152"/>
        <end position="171"/>
    </location>
</feature>
<dbReference type="AlphaFoldDB" id="A0A839QPG9"/>
<proteinExistence type="predicted"/>
<gene>
    <name evidence="2" type="ORF">FHX50_000462</name>
</gene>
<organism evidence="2 3">
    <name type="scientific">Helcobacillus massiliensis</name>
    <dbReference type="NCBI Taxonomy" id="521392"/>
    <lineage>
        <taxon>Bacteria</taxon>
        <taxon>Bacillati</taxon>
        <taxon>Actinomycetota</taxon>
        <taxon>Actinomycetes</taxon>
        <taxon>Micrococcales</taxon>
        <taxon>Dermabacteraceae</taxon>
        <taxon>Helcobacillus</taxon>
    </lineage>
</organism>
<dbReference type="EMBL" id="JACHWP010000001">
    <property type="protein sequence ID" value="MBB3022214.1"/>
    <property type="molecule type" value="Genomic_DNA"/>
</dbReference>
<feature type="transmembrane region" description="Helical" evidence="1">
    <location>
        <begin position="88"/>
        <end position="112"/>
    </location>
</feature>
<sequence>MTRAAIRAQGRRVGLMVLVGPVLAGAVVALAGWFVADAWPLSQAMTLVNWLAQVFVIATGVCAAVALTGDPLIELHESTPTGFRRVQFLRAGLVALSGLAGAVLMFFPLHALRVWPRDEGWTSVASPAGAVVIMIVVAMVAAAFAGTASTTTIAVVAAWMFLAMLWDPYVLPLHLQRGVPLIISAGLLVAVWHRLAKAERNIAKVVAA</sequence>
<keyword evidence="1" id="KW-1133">Transmembrane helix</keyword>
<dbReference type="RefSeq" id="WP_144246031.1">
    <property type="nucleotide sequence ID" value="NZ_CBCSFZ010000008.1"/>
</dbReference>
<evidence type="ECO:0000313" key="2">
    <source>
        <dbReference type="EMBL" id="MBB3022214.1"/>
    </source>
</evidence>
<protein>
    <submittedName>
        <fullName evidence="2">MFS family permease</fullName>
    </submittedName>
</protein>
<dbReference type="Proteomes" id="UP000568050">
    <property type="component" value="Unassembled WGS sequence"/>
</dbReference>
<feature type="transmembrane region" description="Helical" evidence="1">
    <location>
        <begin position="124"/>
        <end position="145"/>
    </location>
</feature>
<keyword evidence="1" id="KW-0812">Transmembrane</keyword>
<feature type="transmembrane region" description="Helical" evidence="1">
    <location>
        <begin position="47"/>
        <end position="67"/>
    </location>
</feature>
<keyword evidence="3" id="KW-1185">Reference proteome</keyword>
<reference evidence="2 3" key="1">
    <citation type="submission" date="2020-08" db="EMBL/GenBank/DDBJ databases">
        <title>Sequencing the genomes of 1000 actinobacteria strains.</title>
        <authorList>
            <person name="Klenk H.-P."/>
        </authorList>
    </citation>
    <scope>NUCLEOTIDE SEQUENCE [LARGE SCALE GENOMIC DNA]</scope>
    <source>
        <strain evidence="2 3">DSM 23040</strain>
    </source>
</reference>
<keyword evidence="1" id="KW-0472">Membrane</keyword>
<feature type="transmembrane region" description="Helical" evidence="1">
    <location>
        <begin position="177"/>
        <end position="195"/>
    </location>
</feature>
<evidence type="ECO:0000256" key="1">
    <source>
        <dbReference type="SAM" id="Phobius"/>
    </source>
</evidence>
<feature type="transmembrane region" description="Helical" evidence="1">
    <location>
        <begin position="12"/>
        <end position="35"/>
    </location>
</feature>
<comment type="caution">
    <text evidence="2">The sequence shown here is derived from an EMBL/GenBank/DDBJ whole genome shotgun (WGS) entry which is preliminary data.</text>
</comment>